<comment type="caution">
    <text evidence="1">The sequence shown here is derived from an EMBL/GenBank/DDBJ whole genome shotgun (WGS) entry which is preliminary data.</text>
</comment>
<evidence type="ECO:0000313" key="1">
    <source>
        <dbReference type="EMBL" id="KAJ1676008.1"/>
    </source>
</evidence>
<evidence type="ECO:0000313" key="2">
    <source>
        <dbReference type="Proteomes" id="UP001145114"/>
    </source>
</evidence>
<accession>A0ACC1HJQ5</accession>
<dbReference type="Proteomes" id="UP001145114">
    <property type="component" value="Unassembled WGS sequence"/>
</dbReference>
<name>A0ACC1HJQ5_9FUNG</name>
<protein>
    <submittedName>
        <fullName evidence="1">Uncharacterized protein</fullName>
    </submittedName>
</protein>
<gene>
    <name evidence="1" type="ORF">EV182_000077</name>
</gene>
<dbReference type="EMBL" id="JAMZIH010005144">
    <property type="protein sequence ID" value="KAJ1676008.1"/>
    <property type="molecule type" value="Genomic_DNA"/>
</dbReference>
<reference evidence="1" key="1">
    <citation type="submission" date="2022-06" db="EMBL/GenBank/DDBJ databases">
        <title>Phylogenomic reconstructions and comparative analyses of Kickxellomycotina fungi.</title>
        <authorList>
            <person name="Reynolds N.K."/>
            <person name="Stajich J.E."/>
            <person name="Barry K."/>
            <person name="Grigoriev I.V."/>
            <person name="Crous P."/>
            <person name="Smith M.E."/>
        </authorList>
    </citation>
    <scope>NUCLEOTIDE SEQUENCE</scope>
    <source>
        <strain evidence="1">RSA 2271</strain>
    </source>
</reference>
<sequence length="151" mass="17575">MPQTPILYVFMDKYLDLYSLGISLPHRVGTLFILVQALDIGWSGTPYYIDVQHFDSREEFVSGRTIKHEYVFQGLSICLDGGNALEDLRKRLSETRDLHTRNPYDGIKRKFHCLLDLLEREGVQEVNEIRDMINHLPPRLYYQNEASSAID</sequence>
<keyword evidence="2" id="KW-1185">Reference proteome</keyword>
<organism evidence="1 2">
    <name type="scientific">Spiromyces aspiralis</name>
    <dbReference type="NCBI Taxonomy" id="68401"/>
    <lineage>
        <taxon>Eukaryota</taxon>
        <taxon>Fungi</taxon>
        <taxon>Fungi incertae sedis</taxon>
        <taxon>Zoopagomycota</taxon>
        <taxon>Kickxellomycotina</taxon>
        <taxon>Kickxellomycetes</taxon>
        <taxon>Kickxellales</taxon>
        <taxon>Kickxellaceae</taxon>
        <taxon>Spiromyces</taxon>
    </lineage>
</organism>
<proteinExistence type="predicted"/>